<keyword evidence="10 14" id="KW-0408">Iron</keyword>
<keyword evidence="7" id="KW-0479">Metal-binding</keyword>
<name>A0A432YTQ8_9GAMM</name>
<dbReference type="GO" id="GO:0046872">
    <property type="term" value="F:metal ion binding"/>
    <property type="evidence" value="ECO:0007669"/>
    <property type="project" value="UniProtKB-UniRule"/>
</dbReference>
<sequence length="346" mass="38924">MTQSFSSKILDWYHQFGRKQLPWQLNKTPYKVWVSEIMLQQTQVTTVIPYFQRFMNDFPDIYTLAKAQQDHVLSLWTGLGYYARARNLHKTAQIISQDFNGNFPNTVDALEELPGIGRSTAGAILSLGHGLYAPILDGNVKRVLARHFAVDGWPGKTAVQKRLWELSDELTPREECGNYNQAMMDIGATVCTRTKPECHRCPIAATCKAFASNTIELYPGKKPKKAKPVKSTQLLIIKCGNEVLLQKNPQQGIWGGLWGFPQAQADTEIESILDTFGIAAESTQSLTEFRHTFSHFHLDCFPVVITASKKPYSLSESNNAMWVNLDSKQQLGFAAPTVKLLKELNK</sequence>
<dbReference type="InterPro" id="IPR003265">
    <property type="entry name" value="HhH-GPD_domain"/>
</dbReference>
<organism evidence="16 17">
    <name type="scientific">Idiomarina piscisalsi</name>
    <dbReference type="NCBI Taxonomy" id="1096243"/>
    <lineage>
        <taxon>Bacteria</taxon>
        <taxon>Pseudomonadati</taxon>
        <taxon>Pseudomonadota</taxon>
        <taxon>Gammaproteobacteria</taxon>
        <taxon>Alteromonadales</taxon>
        <taxon>Idiomarinaceae</taxon>
        <taxon>Idiomarina</taxon>
    </lineage>
</organism>
<dbReference type="CDD" id="cd00056">
    <property type="entry name" value="ENDO3c"/>
    <property type="match status" value="1"/>
</dbReference>
<dbReference type="GO" id="GO:0051539">
    <property type="term" value="F:4 iron, 4 sulfur cluster binding"/>
    <property type="evidence" value="ECO:0007669"/>
    <property type="project" value="UniProtKB-UniRule"/>
</dbReference>
<evidence type="ECO:0000256" key="4">
    <source>
        <dbReference type="ARBA" id="ARBA00012045"/>
    </source>
</evidence>
<dbReference type="Gene3D" id="3.90.79.10">
    <property type="entry name" value="Nucleoside Triphosphate Pyrophosphohydrolase"/>
    <property type="match status" value="1"/>
</dbReference>
<dbReference type="PANTHER" id="PTHR42944">
    <property type="entry name" value="ADENINE DNA GLYCOSYLASE"/>
    <property type="match status" value="1"/>
</dbReference>
<dbReference type="InterPro" id="IPR029119">
    <property type="entry name" value="MutY_C"/>
</dbReference>
<keyword evidence="6" id="KW-0004">4Fe-4S</keyword>
<evidence type="ECO:0000256" key="9">
    <source>
        <dbReference type="ARBA" id="ARBA00022801"/>
    </source>
</evidence>
<dbReference type="GO" id="GO:0000701">
    <property type="term" value="F:purine-specific mismatch base pair DNA N-glycosylase activity"/>
    <property type="evidence" value="ECO:0007669"/>
    <property type="project" value="UniProtKB-EC"/>
</dbReference>
<dbReference type="SUPFAM" id="SSF48150">
    <property type="entry name" value="DNA-glycosylase"/>
    <property type="match status" value="1"/>
</dbReference>
<evidence type="ECO:0000256" key="3">
    <source>
        <dbReference type="ARBA" id="ARBA00008343"/>
    </source>
</evidence>
<evidence type="ECO:0000259" key="15">
    <source>
        <dbReference type="SMART" id="SM00478"/>
    </source>
</evidence>
<dbReference type="GO" id="GO:0035485">
    <property type="term" value="F:adenine/guanine mispair binding"/>
    <property type="evidence" value="ECO:0007669"/>
    <property type="project" value="TreeGrafter"/>
</dbReference>
<evidence type="ECO:0000256" key="6">
    <source>
        <dbReference type="ARBA" id="ARBA00022485"/>
    </source>
</evidence>
<dbReference type="EC" id="3.2.2.31" evidence="4 14"/>
<dbReference type="CDD" id="cd03431">
    <property type="entry name" value="NUDIX_DNA_Glycosylase_C-MutY"/>
    <property type="match status" value="1"/>
</dbReference>
<dbReference type="InterPro" id="IPR044298">
    <property type="entry name" value="MIG/MutY"/>
</dbReference>
<dbReference type="InterPro" id="IPR015797">
    <property type="entry name" value="NUDIX_hydrolase-like_dom_sf"/>
</dbReference>
<dbReference type="SMART" id="SM00478">
    <property type="entry name" value="ENDO3c"/>
    <property type="match status" value="1"/>
</dbReference>
<comment type="cofactor">
    <cofactor evidence="14">
        <name>[4Fe-4S] cluster</name>
        <dbReference type="ChEBI" id="CHEBI:49883"/>
    </cofactor>
    <text evidence="14">Binds 1 [4Fe-4S] cluster.</text>
</comment>
<evidence type="ECO:0000256" key="12">
    <source>
        <dbReference type="ARBA" id="ARBA00023204"/>
    </source>
</evidence>
<keyword evidence="13 14" id="KW-0326">Glycosidase</keyword>
<keyword evidence="11" id="KW-0411">Iron-sulfur</keyword>
<protein>
    <recommendedName>
        <fullName evidence="5 14">Adenine DNA glycosylase</fullName>
        <ecNumber evidence="4 14">3.2.2.31</ecNumber>
    </recommendedName>
</protein>
<dbReference type="InterPro" id="IPR000445">
    <property type="entry name" value="HhH_motif"/>
</dbReference>
<dbReference type="InterPro" id="IPR023170">
    <property type="entry name" value="HhH_base_excis_C"/>
</dbReference>
<evidence type="ECO:0000256" key="7">
    <source>
        <dbReference type="ARBA" id="ARBA00022723"/>
    </source>
</evidence>
<dbReference type="GO" id="GO:0032357">
    <property type="term" value="F:oxidized purine DNA binding"/>
    <property type="evidence" value="ECO:0007669"/>
    <property type="project" value="TreeGrafter"/>
</dbReference>
<evidence type="ECO:0000256" key="14">
    <source>
        <dbReference type="RuleBase" id="RU365096"/>
    </source>
</evidence>
<dbReference type="AlphaFoldDB" id="A0A432YTQ8"/>
<dbReference type="PROSITE" id="PS01155">
    <property type="entry name" value="ENDONUCLEASE_III_2"/>
    <property type="match status" value="1"/>
</dbReference>
<dbReference type="FunFam" id="1.10.1670.10:FF:000002">
    <property type="entry name" value="Adenine DNA glycosylase"/>
    <property type="match status" value="1"/>
</dbReference>
<accession>A0A432YTQ8</accession>
<dbReference type="GO" id="GO:0006298">
    <property type="term" value="P:mismatch repair"/>
    <property type="evidence" value="ECO:0007669"/>
    <property type="project" value="TreeGrafter"/>
</dbReference>
<dbReference type="Pfam" id="PF14815">
    <property type="entry name" value="NUDIX_4"/>
    <property type="match status" value="1"/>
</dbReference>
<dbReference type="InterPro" id="IPR004036">
    <property type="entry name" value="Endonuclease-III-like_CS2"/>
</dbReference>
<keyword evidence="9" id="KW-0378">Hydrolase</keyword>
<reference evidence="16 17" key="1">
    <citation type="journal article" date="2011" name="Front. Microbiol.">
        <title>Genomic signatures of strain selection and enhancement in Bacillus atrophaeus var. globigii, a historical biowarfare simulant.</title>
        <authorList>
            <person name="Gibbons H.S."/>
            <person name="Broomall S.M."/>
            <person name="McNew L.A."/>
            <person name="Daligault H."/>
            <person name="Chapman C."/>
            <person name="Bruce D."/>
            <person name="Karavis M."/>
            <person name="Krepps M."/>
            <person name="McGregor P.A."/>
            <person name="Hong C."/>
            <person name="Park K.H."/>
            <person name="Akmal A."/>
            <person name="Feldman A."/>
            <person name="Lin J.S."/>
            <person name="Chang W.E."/>
            <person name="Higgs B.W."/>
            <person name="Demirev P."/>
            <person name="Lindquist J."/>
            <person name="Liem A."/>
            <person name="Fochler E."/>
            <person name="Read T.D."/>
            <person name="Tapia R."/>
            <person name="Johnson S."/>
            <person name="Bishop-Lilly K.A."/>
            <person name="Detter C."/>
            <person name="Han C."/>
            <person name="Sozhamannan S."/>
            <person name="Rosenzweig C.N."/>
            <person name="Skowronski E.W."/>
        </authorList>
    </citation>
    <scope>NUCLEOTIDE SEQUENCE [LARGE SCALE GENOMIC DNA]</scope>
    <source>
        <strain evidence="16 17">TPS4-2</strain>
    </source>
</reference>
<dbReference type="FunFam" id="1.10.340.30:FF:000002">
    <property type="entry name" value="Adenine DNA glycosylase"/>
    <property type="match status" value="1"/>
</dbReference>
<evidence type="ECO:0000313" key="16">
    <source>
        <dbReference type="EMBL" id="RUO66706.1"/>
    </source>
</evidence>
<dbReference type="Gene3D" id="1.10.1670.10">
    <property type="entry name" value="Helix-hairpin-Helix base-excision DNA repair enzymes (C-terminal)"/>
    <property type="match status" value="1"/>
</dbReference>
<keyword evidence="12" id="KW-0234">DNA repair</keyword>
<evidence type="ECO:0000256" key="11">
    <source>
        <dbReference type="ARBA" id="ARBA00023014"/>
    </source>
</evidence>
<gene>
    <name evidence="16" type="ORF">CWI73_05330</name>
</gene>
<evidence type="ECO:0000256" key="13">
    <source>
        <dbReference type="ARBA" id="ARBA00023295"/>
    </source>
</evidence>
<evidence type="ECO:0000256" key="10">
    <source>
        <dbReference type="ARBA" id="ARBA00023004"/>
    </source>
</evidence>
<dbReference type="Pfam" id="PF00633">
    <property type="entry name" value="HHH"/>
    <property type="match status" value="1"/>
</dbReference>
<evidence type="ECO:0000256" key="1">
    <source>
        <dbReference type="ARBA" id="ARBA00000843"/>
    </source>
</evidence>
<dbReference type="SUPFAM" id="SSF55811">
    <property type="entry name" value="Nudix"/>
    <property type="match status" value="1"/>
</dbReference>
<dbReference type="EMBL" id="PIQA01000003">
    <property type="protein sequence ID" value="RUO66706.1"/>
    <property type="molecule type" value="Genomic_DNA"/>
</dbReference>
<dbReference type="InterPro" id="IPR005760">
    <property type="entry name" value="A/G_AdeGlyc_MutY"/>
</dbReference>
<comment type="caution">
    <text evidence="16">The sequence shown here is derived from an EMBL/GenBank/DDBJ whole genome shotgun (WGS) entry which is preliminary data.</text>
</comment>
<dbReference type="GO" id="GO:0034039">
    <property type="term" value="F:8-oxo-7,8-dihydroguanine DNA N-glycosylase activity"/>
    <property type="evidence" value="ECO:0007669"/>
    <property type="project" value="TreeGrafter"/>
</dbReference>
<dbReference type="PANTHER" id="PTHR42944:SF1">
    <property type="entry name" value="ADENINE DNA GLYCOSYLASE"/>
    <property type="match status" value="1"/>
</dbReference>
<evidence type="ECO:0000256" key="2">
    <source>
        <dbReference type="ARBA" id="ARBA00002933"/>
    </source>
</evidence>
<dbReference type="InterPro" id="IPR003651">
    <property type="entry name" value="Endonuclease3_FeS-loop_motif"/>
</dbReference>
<comment type="function">
    <text evidence="2">Adenine glycosylase active on G-A mispairs. MutY also corrects error-prone DNA synthesis past GO lesions which are due to the oxidatively damaged form of guanine: 7,8-dihydro-8-oxoguanine (8-oxo-dGTP).</text>
</comment>
<dbReference type="InterPro" id="IPR011257">
    <property type="entry name" value="DNA_glycosylase"/>
</dbReference>
<dbReference type="RefSeq" id="WP_126751861.1">
    <property type="nucleotide sequence ID" value="NZ_JBHUMT010000013.1"/>
</dbReference>
<feature type="domain" description="HhH-GPD" evidence="15">
    <location>
        <begin position="38"/>
        <end position="189"/>
    </location>
</feature>
<comment type="catalytic activity">
    <reaction evidence="1 14">
        <text>Hydrolyzes free adenine bases from 7,8-dihydro-8-oxoguanine:adenine mismatched double-stranded DNA, leaving an apurinic site.</text>
        <dbReference type="EC" id="3.2.2.31"/>
    </reaction>
</comment>
<dbReference type="Proteomes" id="UP000288361">
    <property type="component" value="Unassembled WGS sequence"/>
</dbReference>
<comment type="similarity">
    <text evidence="3 14">Belongs to the Nth/MutY family.</text>
</comment>
<dbReference type="Gene3D" id="1.10.340.30">
    <property type="entry name" value="Hypothetical protein, domain 2"/>
    <property type="match status" value="1"/>
</dbReference>
<dbReference type="SMART" id="SM00525">
    <property type="entry name" value="FES"/>
    <property type="match status" value="1"/>
</dbReference>
<proteinExistence type="inferred from homology"/>
<dbReference type="NCBIfam" id="TIGR01084">
    <property type="entry name" value="mutY"/>
    <property type="match status" value="1"/>
</dbReference>
<evidence type="ECO:0000256" key="8">
    <source>
        <dbReference type="ARBA" id="ARBA00022763"/>
    </source>
</evidence>
<dbReference type="GO" id="GO:0006284">
    <property type="term" value="P:base-excision repair"/>
    <property type="evidence" value="ECO:0007669"/>
    <property type="project" value="UniProtKB-UniRule"/>
</dbReference>
<evidence type="ECO:0000313" key="17">
    <source>
        <dbReference type="Proteomes" id="UP000288361"/>
    </source>
</evidence>
<dbReference type="Pfam" id="PF00730">
    <property type="entry name" value="HhH-GPD"/>
    <property type="match status" value="1"/>
</dbReference>
<keyword evidence="8 14" id="KW-0227">DNA damage</keyword>
<dbReference type="NCBIfam" id="NF008132">
    <property type="entry name" value="PRK10880.1"/>
    <property type="match status" value="1"/>
</dbReference>
<evidence type="ECO:0000256" key="5">
    <source>
        <dbReference type="ARBA" id="ARBA00022023"/>
    </source>
</evidence>